<dbReference type="PANTHER" id="PTHR45947:SF3">
    <property type="entry name" value="SULFOQUINOVOSYL TRANSFERASE SQD2"/>
    <property type="match status" value="1"/>
</dbReference>
<comment type="caution">
    <text evidence="3">The sequence shown here is derived from an EMBL/GenBank/DDBJ whole genome shotgun (WGS) entry which is preliminary data.</text>
</comment>
<evidence type="ECO:0000259" key="2">
    <source>
        <dbReference type="Pfam" id="PF13439"/>
    </source>
</evidence>
<evidence type="ECO:0000313" key="3">
    <source>
        <dbReference type="EMBL" id="MBN7816356.1"/>
    </source>
</evidence>
<sequence length="368" mass="41958">MKVIHFIASIDKNDGGTTAYIQLLSSAISSKIELIIATGKTANPVQIPNVKVVFFEFSLWVLPRLKNNFLKLIEYEKPDIVHINGIWTPQNWLFQKVAQELGIKVILSPHGMLEPYILARNPWKKKLALFLYQDTAIRSADYIHVTASSELNQIRNLGYKQDSFVIPNGINLSEVRRKKDFRSIGEPLRILFLSRIHPKKGIEVLLEALALRKIPDFKLKICGTGEESYISSLKKKTSDLELNKKVFYPGAAYEDLKWDLFCWADIFVLPTYSENFGIVVAEALAVGIPVITTTETPWQELELNGCGWWIKLSKENLAKTLKIANELSPEQLKEMGKRGVELIEKKYEINFVAEAFLEAYKKKCVKNN</sequence>
<reference evidence="3 4" key="1">
    <citation type="submission" date="2021-03" db="EMBL/GenBank/DDBJ databases">
        <title>novel species isolated from a fishpond in China.</title>
        <authorList>
            <person name="Lu H."/>
            <person name="Cai Z."/>
        </authorList>
    </citation>
    <scope>NUCLEOTIDE SEQUENCE [LARGE SCALE GENOMIC DNA]</scope>
    <source>
        <strain evidence="3 4">YJ13C</strain>
    </source>
</reference>
<dbReference type="Pfam" id="PF00534">
    <property type="entry name" value="Glycos_transf_1"/>
    <property type="match status" value="1"/>
</dbReference>
<dbReference type="SUPFAM" id="SSF53756">
    <property type="entry name" value="UDP-Glycosyltransferase/glycogen phosphorylase"/>
    <property type="match status" value="1"/>
</dbReference>
<gene>
    <name evidence="3" type="ORF">J0A69_12985</name>
</gene>
<dbReference type="InterPro" id="IPR050194">
    <property type="entry name" value="Glycosyltransferase_grp1"/>
</dbReference>
<dbReference type="Proteomes" id="UP000664480">
    <property type="component" value="Unassembled WGS sequence"/>
</dbReference>
<feature type="domain" description="Glycosyl transferase family 1" evidence="1">
    <location>
        <begin position="182"/>
        <end position="338"/>
    </location>
</feature>
<dbReference type="InterPro" id="IPR028098">
    <property type="entry name" value="Glyco_trans_4-like_N"/>
</dbReference>
<dbReference type="EMBL" id="JAFKCU010000003">
    <property type="protein sequence ID" value="MBN7816356.1"/>
    <property type="molecule type" value="Genomic_DNA"/>
</dbReference>
<proteinExistence type="predicted"/>
<evidence type="ECO:0000259" key="1">
    <source>
        <dbReference type="Pfam" id="PF00534"/>
    </source>
</evidence>
<protein>
    <submittedName>
        <fullName evidence="3">Glycosyltransferase</fullName>
    </submittedName>
</protein>
<evidence type="ECO:0000313" key="4">
    <source>
        <dbReference type="Proteomes" id="UP000664480"/>
    </source>
</evidence>
<dbReference type="PANTHER" id="PTHR45947">
    <property type="entry name" value="SULFOQUINOVOSYL TRANSFERASE SQD2"/>
    <property type="match status" value="1"/>
</dbReference>
<feature type="domain" description="Glycosyltransferase subfamily 4-like N-terminal" evidence="2">
    <location>
        <begin position="15"/>
        <end position="173"/>
    </location>
</feature>
<dbReference type="RefSeq" id="WP_206587036.1">
    <property type="nucleotide sequence ID" value="NZ_JAFKCU010000003.1"/>
</dbReference>
<dbReference type="Pfam" id="PF13439">
    <property type="entry name" value="Glyco_transf_4"/>
    <property type="match status" value="1"/>
</dbReference>
<dbReference type="Gene3D" id="3.40.50.2000">
    <property type="entry name" value="Glycogen Phosphorylase B"/>
    <property type="match status" value="2"/>
</dbReference>
<organism evidence="3 4">
    <name type="scientific">Algoriphagus pacificus</name>
    <dbReference type="NCBI Taxonomy" id="2811234"/>
    <lineage>
        <taxon>Bacteria</taxon>
        <taxon>Pseudomonadati</taxon>
        <taxon>Bacteroidota</taxon>
        <taxon>Cytophagia</taxon>
        <taxon>Cytophagales</taxon>
        <taxon>Cyclobacteriaceae</taxon>
        <taxon>Algoriphagus</taxon>
    </lineage>
</organism>
<name>A0ABS3CIN4_9BACT</name>
<accession>A0ABS3CIN4</accession>
<dbReference type="InterPro" id="IPR001296">
    <property type="entry name" value="Glyco_trans_1"/>
</dbReference>
<keyword evidence="4" id="KW-1185">Reference proteome</keyword>